<dbReference type="RefSeq" id="WP_247347431.1">
    <property type="nucleotide sequence ID" value="NZ_CP095551.1"/>
</dbReference>
<accession>A0ABW5C2K3</accession>
<dbReference type="EMBL" id="JBHUIK010000007">
    <property type="protein sequence ID" value="MFD2216572.1"/>
    <property type="molecule type" value="Genomic_DNA"/>
</dbReference>
<proteinExistence type="predicted"/>
<dbReference type="Proteomes" id="UP001597318">
    <property type="component" value="Unassembled WGS sequence"/>
</dbReference>
<reference evidence="2" key="1">
    <citation type="journal article" date="2019" name="Int. J. Syst. Evol. Microbiol.">
        <title>The Global Catalogue of Microorganisms (GCM) 10K type strain sequencing project: providing services to taxonomists for standard genome sequencing and annotation.</title>
        <authorList>
            <consortium name="The Broad Institute Genomics Platform"/>
            <consortium name="The Broad Institute Genome Sequencing Center for Infectious Disease"/>
            <person name="Wu L."/>
            <person name="Ma J."/>
        </authorList>
    </citation>
    <scope>NUCLEOTIDE SEQUENCE [LARGE SCALE GENOMIC DNA]</scope>
    <source>
        <strain evidence="2">CGMCC 1.15474</strain>
    </source>
</reference>
<protein>
    <submittedName>
        <fullName evidence="1">Uncharacterized protein</fullName>
    </submittedName>
</protein>
<evidence type="ECO:0000313" key="1">
    <source>
        <dbReference type="EMBL" id="MFD2216572.1"/>
    </source>
</evidence>
<sequence>MNQDLYRKHQNAIFPIDLIEMFTDIIESDAVSRKVFIHIGRTLKSQKDSVDRIHGVTVNDIVSNVQVERKERVTKGKSFIYKPVTTNIDRKAAERIVDKLLDMSLLYYEEVKPYKFLFMTSRGWQITEAIVKRNKYKKGVEISNG</sequence>
<comment type="caution">
    <text evidence="1">The sequence shown here is derived from an EMBL/GenBank/DDBJ whole genome shotgun (WGS) entry which is preliminary data.</text>
</comment>
<keyword evidence="2" id="KW-1185">Reference proteome</keyword>
<organism evidence="1 2">
    <name type="scientific">Metabacillus endolithicus</name>
    <dbReference type="NCBI Taxonomy" id="1535204"/>
    <lineage>
        <taxon>Bacteria</taxon>
        <taxon>Bacillati</taxon>
        <taxon>Bacillota</taxon>
        <taxon>Bacilli</taxon>
        <taxon>Bacillales</taxon>
        <taxon>Bacillaceae</taxon>
        <taxon>Metabacillus</taxon>
    </lineage>
</organism>
<gene>
    <name evidence="1" type="ORF">ACFSKK_23120</name>
</gene>
<evidence type="ECO:0000313" key="2">
    <source>
        <dbReference type="Proteomes" id="UP001597318"/>
    </source>
</evidence>
<name>A0ABW5C2K3_9BACI</name>